<dbReference type="AlphaFoldDB" id="A0AAV6V2Y6"/>
<dbReference type="Proteomes" id="UP000827092">
    <property type="component" value="Unassembled WGS sequence"/>
</dbReference>
<evidence type="ECO:0000256" key="1">
    <source>
        <dbReference type="SAM" id="MobiDB-lite"/>
    </source>
</evidence>
<dbReference type="EMBL" id="JAFNEN010000183">
    <property type="protein sequence ID" value="KAG8190457.1"/>
    <property type="molecule type" value="Genomic_DNA"/>
</dbReference>
<feature type="compositionally biased region" description="Basic and acidic residues" evidence="1">
    <location>
        <begin position="86"/>
        <end position="97"/>
    </location>
</feature>
<sequence length="97" mass="11066">MCDGVTYSITHLLTSWRRAERTGKQEPIHLHHPKPCLHSHHDGLSEKTPLTPPTSPFLNLNPGRERRPPCRLLINLRDPSIHPSSARKEDLHPPSYS</sequence>
<reference evidence="2 3" key="1">
    <citation type="journal article" date="2022" name="Nat. Ecol. Evol.">
        <title>A masculinizing supergene underlies an exaggerated male reproductive morph in a spider.</title>
        <authorList>
            <person name="Hendrickx F."/>
            <person name="De Corte Z."/>
            <person name="Sonet G."/>
            <person name="Van Belleghem S.M."/>
            <person name="Kostlbacher S."/>
            <person name="Vangestel C."/>
        </authorList>
    </citation>
    <scope>NUCLEOTIDE SEQUENCE [LARGE SCALE GENOMIC DNA]</scope>
    <source>
        <tissue evidence="2">Whole body</tissue>
    </source>
</reference>
<comment type="caution">
    <text evidence="2">The sequence shown here is derived from an EMBL/GenBank/DDBJ whole genome shotgun (WGS) entry which is preliminary data.</text>
</comment>
<gene>
    <name evidence="2" type="ORF">JTE90_016696</name>
</gene>
<organism evidence="2 3">
    <name type="scientific">Oedothorax gibbosus</name>
    <dbReference type="NCBI Taxonomy" id="931172"/>
    <lineage>
        <taxon>Eukaryota</taxon>
        <taxon>Metazoa</taxon>
        <taxon>Ecdysozoa</taxon>
        <taxon>Arthropoda</taxon>
        <taxon>Chelicerata</taxon>
        <taxon>Arachnida</taxon>
        <taxon>Araneae</taxon>
        <taxon>Araneomorphae</taxon>
        <taxon>Entelegynae</taxon>
        <taxon>Araneoidea</taxon>
        <taxon>Linyphiidae</taxon>
        <taxon>Erigoninae</taxon>
        <taxon>Oedothorax</taxon>
    </lineage>
</organism>
<accession>A0AAV6V2Y6</accession>
<evidence type="ECO:0000313" key="3">
    <source>
        <dbReference type="Proteomes" id="UP000827092"/>
    </source>
</evidence>
<proteinExistence type="predicted"/>
<protein>
    <submittedName>
        <fullName evidence="2">Uncharacterized protein</fullName>
    </submittedName>
</protein>
<keyword evidence="3" id="KW-1185">Reference proteome</keyword>
<feature type="region of interest" description="Disordered" evidence="1">
    <location>
        <begin position="23"/>
        <end position="97"/>
    </location>
</feature>
<evidence type="ECO:0000313" key="2">
    <source>
        <dbReference type="EMBL" id="KAG8190457.1"/>
    </source>
</evidence>
<name>A0AAV6V2Y6_9ARAC</name>